<dbReference type="PANTHER" id="PTHR39186:SF1">
    <property type="entry name" value="DUF2071 DOMAIN-CONTAINING PROTEIN"/>
    <property type="match status" value="1"/>
</dbReference>
<dbReference type="InterPro" id="IPR018644">
    <property type="entry name" value="DUF2071"/>
</dbReference>
<dbReference type="Gene3D" id="2.40.400.10">
    <property type="entry name" value="Acetoacetate decarboxylase-like"/>
    <property type="match status" value="1"/>
</dbReference>
<evidence type="ECO:0008006" key="4">
    <source>
        <dbReference type="Google" id="ProtNLM"/>
    </source>
</evidence>
<dbReference type="RefSeq" id="WP_182545130.1">
    <property type="nucleotide sequence ID" value="NZ_JACGWZ010000004.1"/>
</dbReference>
<evidence type="ECO:0000256" key="1">
    <source>
        <dbReference type="SAM" id="MobiDB-lite"/>
    </source>
</evidence>
<dbReference type="PANTHER" id="PTHR39186">
    <property type="entry name" value="DUF2071 FAMILY PROTEIN"/>
    <property type="match status" value="1"/>
</dbReference>
<organism evidence="2 3">
    <name type="scientific">Halosaccharopolyspora lacisalsi</name>
    <dbReference type="NCBI Taxonomy" id="1000566"/>
    <lineage>
        <taxon>Bacteria</taxon>
        <taxon>Bacillati</taxon>
        <taxon>Actinomycetota</taxon>
        <taxon>Actinomycetes</taxon>
        <taxon>Pseudonocardiales</taxon>
        <taxon>Pseudonocardiaceae</taxon>
        <taxon>Halosaccharopolyspora</taxon>
    </lineage>
</organism>
<dbReference type="AlphaFoldDB" id="A0A839E3B3"/>
<dbReference type="Pfam" id="PF09844">
    <property type="entry name" value="DUF2071"/>
    <property type="match status" value="1"/>
</dbReference>
<name>A0A839E3B3_9PSEU</name>
<feature type="compositionally biased region" description="Low complexity" evidence="1">
    <location>
        <begin position="1"/>
        <end position="16"/>
    </location>
</feature>
<accession>A0A839E3B3</accession>
<dbReference type="EMBL" id="JACGWZ010000004">
    <property type="protein sequence ID" value="MBA8825881.1"/>
    <property type="molecule type" value="Genomic_DNA"/>
</dbReference>
<proteinExistence type="predicted"/>
<comment type="caution">
    <text evidence="2">The sequence shown here is derived from an EMBL/GenBank/DDBJ whole genome shotgun (WGS) entry which is preliminary data.</text>
</comment>
<reference evidence="2 3" key="1">
    <citation type="submission" date="2020-07" db="EMBL/GenBank/DDBJ databases">
        <title>Sequencing the genomes of 1000 actinobacteria strains.</title>
        <authorList>
            <person name="Klenk H.-P."/>
        </authorList>
    </citation>
    <scope>NUCLEOTIDE SEQUENCE [LARGE SCALE GENOMIC DNA]</scope>
    <source>
        <strain evidence="2 3">DSM 45975</strain>
    </source>
</reference>
<sequence>MAKRATAAPEPITAEPPVRPRPAPLGVALNDVTFLHWPIDPARVGPLLPPGTEPDTYDGETYIGLVAFRMRSYGEFLETNVRVYSVDENGRRGIVFLSMECDRLPWVLAARAGGLPYAWSRMSLVRDVHRLTYTSLRHRPGPSTRGNRIRIRVGSPIEPTPFEHFLTARWRLHLRVLDRTVTAPLFHDRWPLHAAELLDLDDQLVTATGLPAPTDAPASVLYAPSVHGRFGVARPVRGVG</sequence>
<evidence type="ECO:0000313" key="2">
    <source>
        <dbReference type="EMBL" id="MBA8825881.1"/>
    </source>
</evidence>
<dbReference type="SUPFAM" id="SSF160104">
    <property type="entry name" value="Acetoacetate decarboxylase-like"/>
    <property type="match status" value="1"/>
</dbReference>
<keyword evidence="3" id="KW-1185">Reference proteome</keyword>
<evidence type="ECO:0000313" key="3">
    <source>
        <dbReference type="Proteomes" id="UP000569329"/>
    </source>
</evidence>
<dbReference type="InterPro" id="IPR023375">
    <property type="entry name" value="ADC_dom_sf"/>
</dbReference>
<feature type="region of interest" description="Disordered" evidence="1">
    <location>
        <begin position="1"/>
        <end position="20"/>
    </location>
</feature>
<dbReference type="Proteomes" id="UP000569329">
    <property type="component" value="Unassembled WGS sequence"/>
</dbReference>
<gene>
    <name evidence="2" type="ORF">FHX42_003247</name>
</gene>
<protein>
    <recommendedName>
        <fullName evidence="4">DUF2071 domain-containing protein</fullName>
    </recommendedName>
</protein>